<keyword evidence="2 4" id="KW-0863">Zinc-finger</keyword>
<dbReference type="SMART" id="SM00401">
    <property type="entry name" value="ZnF_GATA"/>
    <property type="match status" value="1"/>
</dbReference>
<evidence type="ECO:0000313" key="7">
    <source>
        <dbReference type="EMBL" id="ORY99281.1"/>
    </source>
</evidence>
<keyword evidence="3" id="KW-0862">Zinc</keyword>
<feature type="compositionally biased region" description="Low complexity" evidence="5">
    <location>
        <begin position="485"/>
        <end position="497"/>
    </location>
</feature>
<dbReference type="GO" id="GO:0006355">
    <property type="term" value="P:regulation of DNA-templated transcription"/>
    <property type="evidence" value="ECO:0007669"/>
    <property type="project" value="InterPro"/>
</dbReference>
<feature type="region of interest" description="Disordered" evidence="5">
    <location>
        <begin position="79"/>
        <end position="108"/>
    </location>
</feature>
<dbReference type="Proteomes" id="UP000242180">
    <property type="component" value="Unassembled WGS sequence"/>
</dbReference>
<dbReference type="Pfam" id="PF00320">
    <property type="entry name" value="GATA"/>
    <property type="match status" value="1"/>
</dbReference>
<feature type="compositionally biased region" description="Low complexity" evidence="5">
    <location>
        <begin position="606"/>
        <end position="633"/>
    </location>
</feature>
<feature type="region of interest" description="Disordered" evidence="5">
    <location>
        <begin position="601"/>
        <end position="641"/>
    </location>
</feature>
<proteinExistence type="predicted"/>
<dbReference type="Gene3D" id="3.30.50.10">
    <property type="entry name" value="Erythroid Transcription Factor GATA-1, subunit A"/>
    <property type="match status" value="1"/>
</dbReference>
<evidence type="ECO:0000256" key="3">
    <source>
        <dbReference type="ARBA" id="ARBA00022833"/>
    </source>
</evidence>
<dbReference type="GO" id="GO:0008270">
    <property type="term" value="F:zinc ion binding"/>
    <property type="evidence" value="ECO:0007669"/>
    <property type="project" value="UniProtKB-KW"/>
</dbReference>
<dbReference type="GO" id="GO:0043565">
    <property type="term" value="F:sequence-specific DNA binding"/>
    <property type="evidence" value="ECO:0007669"/>
    <property type="project" value="InterPro"/>
</dbReference>
<protein>
    <recommendedName>
        <fullName evidence="6">GATA-type domain-containing protein</fullName>
    </recommendedName>
</protein>
<feature type="region of interest" description="Disordered" evidence="5">
    <location>
        <begin position="484"/>
        <end position="535"/>
    </location>
</feature>
<accession>A0A1X2HJN1</accession>
<gene>
    <name evidence="7" type="ORF">BCR43DRAFT_489026</name>
</gene>
<dbReference type="EMBL" id="MCGN01000003">
    <property type="protein sequence ID" value="ORY99281.1"/>
    <property type="molecule type" value="Genomic_DNA"/>
</dbReference>
<feature type="compositionally biased region" description="Polar residues" evidence="5">
    <location>
        <begin position="421"/>
        <end position="430"/>
    </location>
</feature>
<name>A0A1X2HJN1_SYNRA</name>
<dbReference type="InterPro" id="IPR051140">
    <property type="entry name" value="GATA_TF"/>
</dbReference>
<evidence type="ECO:0000256" key="4">
    <source>
        <dbReference type="PROSITE-ProRule" id="PRU00094"/>
    </source>
</evidence>
<dbReference type="CDD" id="cd00202">
    <property type="entry name" value="ZnF_GATA"/>
    <property type="match status" value="1"/>
</dbReference>
<dbReference type="PROSITE" id="PS50114">
    <property type="entry name" value="GATA_ZN_FINGER_2"/>
    <property type="match status" value="1"/>
</dbReference>
<feature type="region of interest" description="Disordered" evidence="5">
    <location>
        <begin position="408"/>
        <end position="430"/>
    </location>
</feature>
<feature type="domain" description="GATA-type" evidence="6">
    <location>
        <begin position="431"/>
        <end position="467"/>
    </location>
</feature>
<evidence type="ECO:0000256" key="1">
    <source>
        <dbReference type="ARBA" id="ARBA00022723"/>
    </source>
</evidence>
<feature type="compositionally biased region" description="Basic and acidic residues" evidence="5">
    <location>
        <begin position="81"/>
        <end position="101"/>
    </location>
</feature>
<dbReference type="PANTHER" id="PTHR45658">
    <property type="entry name" value="GATA TRANSCRIPTION FACTOR"/>
    <property type="match status" value="1"/>
</dbReference>
<dbReference type="SUPFAM" id="SSF57716">
    <property type="entry name" value="Glucocorticoid receptor-like (DNA-binding domain)"/>
    <property type="match status" value="1"/>
</dbReference>
<dbReference type="STRING" id="13706.A0A1X2HJN1"/>
<dbReference type="OMA" id="KEERTHM"/>
<evidence type="ECO:0000313" key="8">
    <source>
        <dbReference type="Proteomes" id="UP000242180"/>
    </source>
</evidence>
<dbReference type="InterPro" id="IPR000679">
    <property type="entry name" value="Znf_GATA"/>
</dbReference>
<feature type="compositionally biased region" description="Basic and acidic residues" evidence="5">
    <location>
        <begin position="501"/>
        <end position="511"/>
    </location>
</feature>
<dbReference type="AlphaFoldDB" id="A0A1X2HJN1"/>
<evidence type="ECO:0000256" key="2">
    <source>
        <dbReference type="ARBA" id="ARBA00022771"/>
    </source>
</evidence>
<keyword evidence="1" id="KW-0479">Metal-binding</keyword>
<keyword evidence="8" id="KW-1185">Reference proteome</keyword>
<dbReference type="OrthoDB" id="2162994at2759"/>
<evidence type="ECO:0000259" key="6">
    <source>
        <dbReference type="PROSITE" id="PS50114"/>
    </source>
</evidence>
<dbReference type="InParanoid" id="A0A1X2HJN1"/>
<dbReference type="InterPro" id="IPR013088">
    <property type="entry name" value="Znf_NHR/GATA"/>
</dbReference>
<sequence length="679" mass="74418">MSFITRSRASSESTHLSGTWMTDAFQHYRLPTHFHVGSTDDGQAHRVQLRFLGLSSLEGPQHSLAKAAFYEILESDVPDPTTEKKIKREEDPISTDPDHPSQSDLSRSVSMSPLSEYLMDHYHHQYQDDNNSNSHTALGGMNNKKAAAAFFPLLADKAASSPMALPPKKRRRHKVVLHDIVFCLNPPAQLDMTSPPPDLDYFLFPHDAVAEAVNETPPFEVLFSFHAPEPLFIQPEESRPFFATKLDEFAAVCSTASCPVAGSPMRRSLFPRRRSTDPGGFMRDVTPSADHGNVVNMRLSNVSRRLYLAVKQTTSTFESICDKMVQLMRHHNEQVAVQKVDRALSSQDTRADAMMSLSPTTHADVQSEWEEMLCSPPRHRNSMRSDACSSDDCEKDDDPMALTEKVKWPTSPKTAPPAICPSTSKGRSAQSGSVKKCLYCGSKSTPMWRRGPQGAGTLCNACGVKWKHGKILCGTSTQDAALGESSSSYQTLPQQQQRPPPMKERRGSSKSEKKRKKSTSKTAERRKTSAAAAAAAAAAASISAKEERTHMSDDEMMENNIDAARNLSIREEGEDDYQPPHHIPQSTVHTSSGVFAVPAPHHETRSSLSSSSHSISGSYSPTASSSSSSPPLSVMVGQQRRHTVDTSIVEKIGLSEAYPMSAGVDAVEAATVLTLLKRS</sequence>
<dbReference type="PANTHER" id="PTHR45658:SF18">
    <property type="entry name" value="PROTEIN GAT2"/>
    <property type="match status" value="1"/>
</dbReference>
<evidence type="ECO:0000256" key="5">
    <source>
        <dbReference type="SAM" id="MobiDB-lite"/>
    </source>
</evidence>
<comment type="caution">
    <text evidence="7">The sequence shown here is derived from an EMBL/GenBank/DDBJ whole genome shotgun (WGS) entry which is preliminary data.</text>
</comment>
<feature type="region of interest" description="Disordered" evidence="5">
    <location>
        <begin position="376"/>
        <end position="396"/>
    </location>
</feature>
<reference evidence="7 8" key="1">
    <citation type="submission" date="2016-07" db="EMBL/GenBank/DDBJ databases">
        <title>Pervasive Adenine N6-methylation of Active Genes in Fungi.</title>
        <authorList>
            <consortium name="DOE Joint Genome Institute"/>
            <person name="Mondo S.J."/>
            <person name="Dannebaum R.O."/>
            <person name="Kuo R.C."/>
            <person name="Labutti K."/>
            <person name="Haridas S."/>
            <person name="Kuo A."/>
            <person name="Salamov A."/>
            <person name="Ahrendt S.R."/>
            <person name="Lipzen A."/>
            <person name="Sullivan W."/>
            <person name="Andreopoulos W.B."/>
            <person name="Clum A."/>
            <person name="Lindquist E."/>
            <person name="Daum C."/>
            <person name="Ramamoorthy G.K."/>
            <person name="Gryganskyi A."/>
            <person name="Culley D."/>
            <person name="Magnuson J.K."/>
            <person name="James T.Y."/>
            <person name="O'Malley M.A."/>
            <person name="Stajich J.E."/>
            <person name="Spatafora J.W."/>
            <person name="Visel A."/>
            <person name="Grigoriev I.V."/>
        </authorList>
    </citation>
    <scope>NUCLEOTIDE SEQUENCE [LARGE SCALE GENOMIC DNA]</scope>
    <source>
        <strain evidence="7 8">NRRL 2496</strain>
    </source>
</reference>
<organism evidence="7 8">
    <name type="scientific">Syncephalastrum racemosum</name>
    <name type="common">Filamentous fungus</name>
    <dbReference type="NCBI Taxonomy" id="13706"/>
    <lineage>
        <taxon>Eukaryota</taxon>
        <taxon>Fungi</taxon>
        <taxon>Fungi incertae sedis</taxon>
        <taxon>Mucoromycota</taxon>
        <taxon>Mucoromycotina</taxon>
        <taxon>Mucoromycetes</taxon>
        <taxon>Mucorales</taxon>
        <taxon>Syncephalastraceae</taxon>
        <taxon>Syncephalastrum</taxon>
    </lineage>
</organism>